<reference evidence="1 2" key="1">
    <citation type="journal article" name="Front. Microbiol.">
        <title>Sugar Metabolism of the First Thermophilic Planctomycete Thermogutta terrifontis: Comparative Genomic and Transcriptomic Approaches.</title>
        <authorList>
            <person name="Elcheninov A.G."/>
            <person name="Menzel P."/>
            <person name="Gudbergsdottir S.R."/>
            <person name="Slesarev A.I."/>
            <person name="Kadnikov V.V."/>
            <person name="Krogh A."/>
            <person name="Bonch-Osmolovskaya E.A."/>
            <person name="Peng X."/>
            <person name="Kublanov I.V."/>
        </authorList>
    </citation>
    <scope>NUCLEOTIDE SEQUENCE [LARGE SCALE GENOMIC DNA]</scope>
    <source>
        <strain evidence="1 2">R1</strain>
    </source>
</reference>
<evidence type="ECO:0000313" key="2">
    <source>
        <dbReference type="Proteomes" id="UP000215086"/>
    </source>
</evidence>
<dbReference type="AlphaFoldDB" id="A0A286RC94"/>
<protein>
    <submittedName>
        <fullName evidence="1">Uncharacterized protein</fullName>
    </submittedName>
</protein>
<evidence type="ECO:0000313" key="1">
    <source>
        <dbReference type="EMBL" id="ASV73579.1"/>
    </source>
</evidence>
<keyword evidence="2" id="KW-1185">Reference proteome</keyword>
<dbReference type="Proteomes" id="UP000215086">
    <property type="component" value="Chromosome"/>
</dbReference>
<gene>
    <name evidence="1" type="ORF">THTE_0977</name>
</gene>
<organism evidence="1 2">
    <name type="scientific">Thermogutta terrifontis</name>
    <dbReference type="NCBI Taxonomy" id="1331910"/>
    <lineage>
        <taxon>Bacteria</taxon>
        <taxon>Pseudomonadati</taxon>
        <taxon>Planctomycetota</taxon>
        <taxon>Planctomycetia</taxon>
        <taxon>Pirellulales</taxon>
        <taxon>Thermoguttaceae</taxon>
        <taxon>Thermogutta</taxon>
    </lineage>
</organism>
<name>A0A286RC94_9BACT</name>
<sequence>MAPPREGTLGKLRPRPITQALRERFCGQQAAIKPRQSTAASKEHIGIVVGGMG</sequence>
<dbReference type="EMBL" id="CP018477">
    <property type="protein sequence ID" value="ASV73579.1"/>
    <property type="molecule type" value="Genomic_DNA"/>
</dbReference>
<proteinExistence type="predicted"/>
<accession>A0A286RC94</accession>
<dbReference type="KEGG" id="ttf:THTE_0977"/>